<dbReference type="InterPro" id="IPR004632">
    <property type="entry name" value="4NH2But_aminotransferase_bac"/>
</dbReference>
<accession>A0A2S6F7V3</accession>
<dbReference type="Proteomes" id="UP000239239">
    <property type="component" value="Unassembled WGS sequence"/>
</dbReference>
<dbReference type="GO" id="GO:0042802">
    <property type="term" value="F:identical protein binding"/>
    <property type="evidence" value="ECO:0007669"/>
    <property type="project" value="TreeGrafter"/>
</dbReference>
<sequence length="450" mass="49202">MKHQLVGTKLMKKIHIKTPIPGPKSQQLMELRRQHVARGPFHATPIFVKQAKGSFVEDVDGNVFLDFSSGFGVVNTGHCPDSVVNAIKLQAEKFIHTGFNIIPYESYIKVCEKLNDHTPGYFEKKSLLLNSGAEAVENAIKIARAYTGKQAVICFDHAFHGRTYMAMTLTSKNKPYKHGFGPFPSEIHRAPFPYEYRWKGANCVDECFNEFTDLANFRVGVENIAAVIIEPVLGEGGFIQSPALFLQKLREFCTTNDIVFIADEIQSGFGRTGNLFAMKTLGVTPDLTISAKGLGGGVVLAGVTGKAEIMDAAMEGGLGGTFCGNPLSCAAALEVFKIFEEGSLLQNVTHLAKTLQSRLSEFKEKYKVVGDVRGLGVMQAIELVKDKSTKEPNKEAAVQLAQFCLEHGLVILTCGTYGNIIRLHMPLSTGVKDLEIGLSIIEEGLKRLSI</sequence>
<evidence type="ECO:0000256" key="1">
    <source>
        <dbReference type="ARBA" id="ARBA00001933"/>
    </source>
</evidence>
<evidence type="ECO:0000256" key="4">
    <source>
        <dbReference type="ARBA" id="ARBA00022679"/>
    </source>
</evidence>
<keyword evidence="3" id="KW-0032">Aminotransferase</keyword>
<gene>
    <name evidence="7" type="primary">gabT</name>
    <name evidence="7" type="ORF">C3928_01870</name>
</gene>
<proteinExistence type="inferred from homology"/>
<organism evidence="7 8">
    <name type="scientific">Legionella pneumophila</name>
    <dbReference type="NCBI Taxonomy" id="446"/>
    <lineage>
        <taxon>Bacteria</taxon>
        <taxon>Pseudomonadati</taxon>
        <taxon>Pseudomonadota</taxon>
        <taxon>Gammaproteobacteria</taxon>
        <taxon>Legionellales</taxon>
        <taxon>Legionellaceae</taxon>
        <taxon>Legionella</taxon>
    </lineage>
</organism>
<keyword evidence="4" id="KW-0808">Transferase</keyword>
<keyword evidence="5 6" id="KW-0663">Pyridoxal phosphate</keyword>
<dbReference type="PIRSF" id="PIRSF000521">
    <property type="entry name" value="Transaminase_4ab_Lys_Orn"/>
    <property type="match status" value="1"/>
</dbReference>
<dbReference type="InterPro" id="IPR015424">
    <property type="entry name" value="PyrdxlP-dep_Trfase"/>
</dbReference>
<dbReference type="FunFam" id="3.40.640.10:FF:000013">
    <property type="entry name" value="4-aminobutyrate aminotransferase"/>
    <property type="match status" value="1"/>
</dbReference>
<evidence type="ECO:0000256" key="3">
    <source>
        <dbReference type="ARBA" id="ARBA00022576"/>
    </source>
</evidence>
<dbReference type="SUPFAM" id="SSF53383">
    <property type="entry name" value="PLP-dependent transferases"/>
    <property type="match status" value="1"/>
</dbReference>
<dbReference type="GO" id="GO:0030170">
    <property type="term" value="F:pyridoxal phosphate binding"/>
    <property type="evidence" value="ECO:0007669"/>
    <property type="project" value="InterPro"/>
</dbReference>
<dbReference type="InterPro" id="IPR015421">
    <property type="entry name" value="PyrdxlP-dep_Trfase_major"/>
</dbReference>
<evidence type="ECO:0000256" key="2">
    <source>
        <dbReference type="ARBA" id="ARBA00008954"/>
    </source>
</evidence>
<dbReference type="AlphaFoldDB" id="A0A2S6F7V3"/>
<dbReference type="InterPro" id="IPR049704">
    <property type="entry name" value="Aminotrans_3_PPA_site"/>
</dbReference>
<dbReference type="PANTHER" id="PTHR11986">
    <property type="entry name" value="AMINOTRANSFERASE CLASS III"/>
    <property type="match status" value="1"/>
</dbReference>
<dbReference type="Pfam" id="PF00202">
    <property type="entry name" value="Aminotran_3"/>
    <property type="match status" value="1"/>
</dbReference>
<evidence type="ECO:0000313" key="7">
    <source>
        <dbReference type="EMBL" id="PPK33506.1"/>
    </source>
</evidence>
<dbReference type="EMBL" id="PQWY01000002">
    <property type="protein sequence ID" value="PPK33506.1"/>
    <property type="molecule type" value="Genomic_DNA"/>
</dbReference>
<dbReference type="InterPro" id="IPR005814">
    <property type="entry name" value="Aminotrans_3"/>
</dbReference>
<dbReference type="GO" id="GO:0034386">
    <property type="term" value="F:4-aminobutyrate:2-oxoglutarate transaminase activity"/>
    <property type="evidence" value="ECO:0007669"/>
    <property type="project" value="InterPro"/>
</dbReference>
<name>A0A2S6F7V3_LEGPN</name>
<protein>
    <submittedName>
        <fullName evidence="7">4-aminobutyrate--2-oxoglutarate transaminase</fullName>
    </submittedName>
</protein>
<comment type="caution">
    <text evidence="7">The sequence shown here is derived from an EMBL/GenBank/DDBJ whole genome shotgun (WGS) entry which is preliminary data.</text>
</comment>
<dbReference type="InterPro" id="IPR050103">
    <property type="entry name" value="Class-III_PLP-dep_AT"/>
</dbReference>
<dbReference type="InterPro" id="IPR015422">
    <property type="entry name" value="PyrdxlP-dep_Trfase_small"/>
</dbReference>
<evidence type="ECO:0000313" key="8">
    <source>
        <dbReference type="Proteomes" id="UP000239239"/>
    </source>
</evidence>
<dbReference type="Gene3D" id="3.90.1150.10">
    <property type="entry name" value="Aspartate Aminotransferase, domain 1"/>
    <property type="match status" value="1"/>
</dbReference>
<dbReference type="OrthoDB" id="9801052at2"/>
<dbReference type="Gene3D" id="3.40.640.10">
    <property type="entry name" value="Type I PLP-dependent aspartate aminotransferase-like (Major domain)"/>
    <property type="match status" value="1"/>
</dbReference>
<comment type="similarity">
    <text evidence="2 6">Belongs to the class-III pyridoxal-phosphate-dependent aminotransferase family.</text>
</comment>
<dbReference type="CDD" id="cd00610">
    <property type="entry name" value="OAT_like"/>
    <property type="match status" value="1"/>
</dbReference>
<reference evidence="7 8" key="1">
    <citation type="submission" date="2018-02" db="EMBL/GenBank/DDBJ databases">
        <title>Draft genome sequences of four Legionella pneumophila clinical strains isolated in Ontario.</title>
        <authorList>
            <person name="Fortuna A."/>
            <person name="Ramnarine R."/>
            <person name="Li A."/>
            <person name="Frantz C."/>
            <person name="Mallo G."/>
        </authorList>
    </citation>
    <scope>NUCLEOTIDE SEQUENCE [LARGE SCALE GENOMIC DNA]</scope>
    <source>
        <strain evidence="7 8">LG61</strain>
    </source>
</reference>
<evidence type="ECO:0000256" key="6">
    <source>
        <dbReference type="RuleBase" id="RU003560"/>
    </source>
</evidence>
<evidence type="ECO:0000256" key="5">
    <source>
        <dbReference type="ARBA" id="ARBA00022898"/>
    </source>
</evidence>
<dbReference type="PROSITE" id="PS00600">
    <property type="entry name" value="AA_TRANSFER_CLASS_3"/>
    <property type="match status" value="1"/>
</dbReference>
<dbReference type="GO" id="GO:0009448">
    <property type="term" value="P:gamma-aminobutyric acid metabolic process"/>
    <property type="evidence" value="ECO:0007669"/>
    <property type="project" value="InterPro"/>
</dbReference>
<dbReference type="NCBIfam" id="TIGR00700">
    <property type="entry name" value="GABAtrnsam"/>
    <property type="match status" value="1"/>
</dbReference>
<comment type="cofactor">
    <cofactor evidence="1">
        <name>pyridoxal 5'-phosphate</name>
        <dbReference type="ChEBI" id="CHEBI:597326"/>
    </cofactor>
</comment>